<keyword evidence="1" id="KW-0472">Membrane</keyword>
<keyword evidence="1" id="KW-1133">Transmembrane helix</keyword>
<sequence length="47" mass="5194">TRVGDNQAGIGTSWYPSSSSYSNFLLLNCNLYLFTIIGSITLSAHYF</sequence>
<gene>
    <name evidence="2" type="ORF">METZ01_LOCUS426198</name>
</gene>
<keyword evidence="1" id="KW-0812">Transmembrane</keyword>
<accession>A0A382XR54</accession>
<feature type="transmembrane region" description="Helical" evidence="1">
    <location>
        <begin position="24"/>
        <end position="46"/>
    </location>
</feature>
<feature type="non-terminal residue" evidence="2">
    <location>
        <position position="1"/>
    </location>
</feature>
<evidence type="ECO:0000256" key="1">
    <source>
        <dbReference type="SAM" id="Phobius"/>
    </source>
</evidence>
<name>A0A382XR54_9ZZZZ</name>
<dbReference type="AlphaFoldDB" id="A0A382XR54"/>
<proteinExistence type="predicted"/>
<dbReference type="EMBL" id="UINC01169685">
    <property type="protein sequence ID" value="SVD73344.1"/>
    <property type="molecule type" value="Genomic_DNA"/>
</dbReference>
<protein>
    <submittedName>
        <fullName evidence="2">Uncharacterized protein</fullName>
    </submittedName>
</protein>
<organism evidence="2">
    <name type="scientific">marine metagenome</name>
    <dbReference type="NCBI Taxonomy" id="408172"/>
    <lineage>
        <taxon>unclassified sequences</taxon>
        <taxon>metagenomes</taxon>
        <taxon>ecological metagenomes</taxon>
    </lineage>
</organism>
<reference evidence="2" key="1">
    <citation type="submission" date="2018-05" db="EMBL/GenBank/DDBJ databases">
        <authorList>
            <person name="Lanie J.A."/>
            <person name="Ng W.-L."/>
            <person name="Kazmierczak K.M."/>
            <person name="Andrzejewski T.M."/>
            <person name="Davidsen T.M."/>
            <person name="Wayne K.J."/>
            <person name="Tettelin H."/>
            <person name="Glass J.I."/>
            <person name="Rusch D."/>
            <person name="Podicherti R."/>
            <person name="Tsui H.-C.T."/>
            <person name="Winkler M.E."/>
        </authorList>
    </citation>
    <scope>NUCLEOTIDE SEQUENCE</scope>
</reference>
<evidence type="ECO:0000313" key="2">
    <source>
        <dbReference type="EMBL" id="SVD73344.1"/>
    </source>
</evidence>